<evidence type="ECO:0000256" key="1">
    <source>
        <dbReference type="SAM" id="MobiDB-lite"/>
    </source>
</evidence>
<sequence>MRTRLPALVLSGLLAATLAGCAASEPSTGGSAAPSSNTSADAGTGKPTLTKLSSTEGGLSGGTTLTLTGENLKGVTNVHFGTVDAGDITVKNDTTIEVTVPSSFNYVEGQVPVTALIGQTPAAGSAEYTYAVKTDVDRQMAYLFKHWNNYNTAQWGDMNAGGGDCANFTSQGLIARGWKQNPQWNSPGVNVASSTESWRFVPTMDKWLTNDASTLGLTKLTLADRDKLKVGDIGVFLWTGEGRPDHVMTVSSVKKVNGHTEVAFVSHNLDGDYRDLDQLIKDKNAANKPGQEMQAWFYSIPDAKA</sequence>
<dbReference type="Proteomes" id="UP000269438">
    <property type="component" value="Unassembled WGS sequence"/>
</dbReference>
<reference evidence="4 5" key="1">
    <citation type="submission" date="2018-10" db="EMBL/GenBank/DDBJ databases">
        <authorList>
            <person name="Li J."/>
        </authorList>
    </citation>
    <scope>NUCLEOTIDE SEQUENCE [LARGE SCALE GENOMIC DNA]</scope>
    <source>
        <strain evidence="4 5">JCM 11654</strain>
    </source>
</reference>
<evidence type="ECO:0000259" key="3">
    <source>
        <dbReference type="SMART" id="SM00429"/>
    </source>
</evidence>
<dbReference type="Pfam" id="PF01833">
    <property type="entry name" value="TIG"/>
    <property type="match status" value="1"/>
</dbReference>
<accession>A0A3L7AIG0</accession>
<dbReference type="AlphaFoldDB" id="A0A3L7AIG0"/>
<dbReference type="RefSeq" id="WP_121689533.1">
    <property type="nucleotide sequence ID" value="NZ_RCUY01000015.1"/>
</dbReference>
<dbReference type="Gene3D" id="2.60.40.10">
    <property type="entry name" value="Immunoglobulins"/>
    <property type="match status" value="1"/>
</dbReference>
<dbReference type="InterPro" id="IPR002909">
    <property type="entry name" value="IPT_dom"/>
</dbReference>
<proteinExistence type="predicted"/>
<evidence type="ECO:0000313" key="4">
    <source>
        <dbReference type="EMBL" id="RLP79371.1"/>
    </source>
</evidence>
<feature type="compositionally biased region" description="Polar residues" evidence="1">
    <location>
        <begin position="25"/>
        <end position="41"/>
    </location>
</feature>
<dbReference type="SUPFAM" id="SSF81296">
    <property type="entry name" value="E set domains"/>
    <property type="match status" value="1"/>
</dbReference>
<protein>
    <recommendedName>
        <fullName evidence="3">IPT/TIG domain-containing protein</fullName>
    </recommendedName>
</protein>
<dbReference type="GO" id="GO:0005975">
    <property type="term" value="P:carbohydrate metabolic process"/>
    <property type="evidence" value="ECO:0007669"/>
    <property type="project" value="UniProtKB-ARBA"/>
</dbReference>
<dbReference type="CDD" id="cd00102">
    <property type="entry name" value="IPT"/>
    <property type="match status" value="1"/>
</dbReference>
<comment type="caution">
    <text evidence="4">The sequence shown here is derived from an EMBL/GenBank/DDBJ whole genome shotgun (WGS) entry which is preliminary data.</text>
</comment>
<evidence type="ECO:0000256" key="2">
    <source>
        <dbReference type="SAM" id="SignalP"/>
    </source>
</evidence>
<feature type="chain" id="PRO_5038705916" description="IPT/TIG domain-containing protein" evidence="2">
    <location>
        <begin position="23"/>
        <end position="305"/>
    </location>
</feature>
<gene>
    <name evidence="4" type="ORF">D9V34_16450</name>
</gene>
<feature type="signal peptide" evidence="2">
    <location>
        <begin position="1"/>
        <end position="22"/>
    </location>
</feature>
<dbReference type="InterPro" id="IPR014756">
    <property type="entry name" value="Ig_E-set"/>
</dbReference>
<dbReference type="Pfam" id="PF12671">
    <property type="entry name" value="Amidase_6"/>
    <property type="match status" value="1"/>
</dbReference>
<name>A0A3L7AIG0_9MICO</name>
<keyword evidence="5" id="KW-1185">Reference proteome</keyword>
<feature type="region of interest" description="Disordered" evidence="1">
    <location>
        <begin position="24"/>
        <end position="61"/>
    </location>
</feature>
<dbReference type="OrthoDB" id="4981342at2"/>
<keyword evidence="2" id="KW-0732">Signal</keyword>
<feature type="compositionally biased region" description="Low complexity" evidence="1">
    <location>
        <begin position="48"/>
        <end position="61"/>
    </location>
</feature>
<organism evidence="4 5">
    <name type="scientific">Mycetocola lacteus</name>
    <dbReference type="NCBI Taxonomy" id="76637"/>
    <lineage>
        <taxon>Bacteria</taxon>
        <taxon>Bacillati</taxon>
        <taxon>Actinomycetota</taxon>
        <taxon>Actinomycetes</taxon>
        <taxon>Micrococcales</taxon>
        <taxon>Microbacteriaceae</taxon>
        <taxon>Mycetocola</taxon>
    </lineage>
</organism>
<dbReference type="PROSITE" id="PS51257">
    <property type="entry name" value="PROKAR_LIPOPROTEIN"/>
    <property type="match status" value="1"/>
</dbReference>
<dbReference type="SMART" id="SM00429">
    <property type="entry name" value="IPT"/>
    <property type="match status" value="1"/>
</dbReference>
<evidence type="ECO:0000313" key="5">
    <source>
        <dbReference type="Proteomes" id="UP000269438"/>
    </source>
</evidence>
<feature type="domain" description="IPT/TIG" evidence="3">
    <location>
        <begin position="46"/>
        <end position="131"/>
    </location>
</feature>
<dbReference type="InterPro" id="IPR013783">
    <property type="entry name" value="Ig-like_fold"/>
</dbReference>
<dbReference type="InterPro" id="IPR024301">
    <property type="entry name" value="Amidase_6"/>
</dbReference>
<dbReference type="EMBL" id="RCUY01000015">
    <property type="protein sequence ID" value="RLP79371.1"/>
    <property type="molecule type" value="Genomic_DNA"/>
</dbReference>